<sequence length="65" mass="7314">IIVNGKRRDVPEGTSLSTYLEIDGLDPQLVSMELNGRIVERDEWPLTALHEDDELEILFFMGGGL</sequence>
<reference evidence="1" key="2">
    <citation type="journal article" date="2014" name="ISME J.">
        <title>Microbial stratification in low pH oxic and suboxic macroscopic growths along an acid mine drainage.</title>
        <authorList>
            <person name="Mendez-Garcia C."/>
            <person name="Mesa V."/>
            <person name="Sprenger R.R."/>
            <person name="Richter M."/>
            <person name="Diez M.S."/>
            <person name="Solano J."/>
            <person name="Bargiela R."/>
            <person name="Golyshina O.V."/>
            <person name="Manteca A."/>
            <person name="Ramos J.L."/>
            <person name="Gallego J.R."/>
            <person name="Llorente I."/>
            <person name="Martins Dos Santos V.A."/>
            <person name="Jensen O.N."/>
            <person name="Pelaez A.I."/>
            <person name="Sanchez J."/>
            <person name="Ferrer M."/>
        </authorList>
    </citation>
    <scope>NUCLEOTIDE SEQUENCE</scope>
</reference>
<feature type="non-terminal residue" evidence="1">
    <location>
        <position position="1"/>
    </location>
</feature>
<protein>
    <submittedName>
        <fullName evidence="1">ThiS, thiamine-biosynthesis</fullName>
    </submittedName>
</protein>
<dbReference type="InterPro" id="IPR003749">
    <property type="entry name" value="ThiS/MoaD-like"/>
</dbReference>
<dbReference type="InterPro" id="IPR016155">
    <property type="entry name" value="Mopterin_synth/thiamin_S_b"/>
</dbReference>
<dbReference type="PANTHER" id="PTHR34472">
    <property type="entry name" value="SULFUR CARRIER PROTEIN THIS"/>
    <property type="match status" value="1"/>
</dbReference>
<dbReference type="InterPro" id="IPR010035">
    <property type="entry name" value="Thi_S"/>
</dbReference>
<dbReference type="NCBIfam" id="TIGR01683">
    <property type="entry name" value="thiS"/>
    <property type="match status" value="1"/>
</dbReference>
<accession>T1C161</accession>
<dbReference type="PANTHER" id="PTHR34472:SF1">
    <property type="entry name" value="SULFUR CARRIER PROTEIN THIS"/>
    <property type="match status" value="1"/>
</dbReference>
<dbReference type="InterPro" id="IPR012675">
    <property type="entry name" value="Beta-grasp_dom_sf"/>
</dbReference>
<gene>
    <name evidence="1" type="ORF">B1A_10382</name>
</gene>
<comment type="caution">
    <text evidence="1">The sequence shown here is derived from an EMBL/GenBank/DDBJ whole genome shotgun (WGS) entry which is preliminary data.</text>
</comment>
<evidence type="ECO:0000313" key="1">
    <source>
        <dbReference type="EMBL" id="EQD59890.1"/>
    </source>
</evidence>
<proteinExistence type="predicted"/>
<dbReference type="CDD" id="cd00565">
    <property type="entry name" value="Ubl_ThiS"/>
    <property type="match status" value="1"/>
</dbReference>
<dbReference type="Pfam" id="PF02597">
    <property type="entry name" value="ThiS"/>
    <property type="match status" value="1"/>
</dbReference>
<dbReference type="SUPFAM" id="SSF54285">
    <property type="entry name" value="MoaD/ThiS"/>
    <property type="match status" value="1"/>
</dbReference>
<dbReference type="EMBL" id="AUZX01007393">
    <property type="protein sequence ID" value="EQD59890.1"/>
    <property type="molecule type" value="Genomic_DNA"/>
</dbReference>
<name>T1C161_9ZZZZ</name>
<organism evidence="1">
    <name type="scientific">mine drainage metagenome</name>
    <dbReference type="NCBI Taxonomy" id="410659"/>
    <lineage>
        <taxon>unclassified sequences</taxon>
        <taxon>metagenomes</taxon>
        <taxon>ecological metagenomes</taxon>
    </lineage>
</organism>
<reference evidence="1" key="1">
    <citation type="submission" date="2013-08" db="EMBL/GenBank/DDBJ databases">
        <authorList>
            <person name="Mendez C."/>
            <person name="Richter M."/>
            <person name="Ferrer M."/>
            <person name="Sanchez J."/>
        </authorList>
    </citation>
    <scope>NUCLEOTIDE SEQUENCE</scope>
</reference>
<dbReference type="Gene3D" id="3.10.20.30">
    <property type="match status" value="1"/>
</dbReference>
<dbReference type="AlphaFoldDB" id="T1C161"/>